<dbReference type="Proteomes" id="UP000001555">
    <property type="component" value="Unassembled WGS sequence"/>
</dbReference>
<keyword evidence="4" id="KW-1185">Reference proteome</keyword>
<organism>
    <name type="scientific">Ixodes scapularis</name>
    <name type="common">Black-legged tick</name>
    <name type="synonym">Deer tick</name>
    <dbReference type="NCBI Taxonomy" id="6945"/>
    <lineage>
        <taxon>Eukaryota</taxon>
        <taxon>Metazoa</taxon>
        <taxon>Ecdysozoa</taxon>
        <taxon>Arthropoda</taxon>
        <taxon>Chelicerata</taxon>
        <taxon>Arachnida</taxon>
        <taxon>Acari</taxon>
        <taxon>Parasitiformes</taxon>
        <taxon>Ixodida</taxon>
        <taxon>Ixodoidea</taxon>
        <taxon>Ixodidae</taxon>
        <taxon>Ixodinae</taxon>
        <taxon>Ixodes</taxon>
    </lineage>
</organism>
<reference evidence="3" key="2">
    <citation type="submission" date="2020-05" db="UniProtKB">
        <authorList>
            <consortium name="EnsemblMetazoa"/>
        </authorList>
    </citation>
    <scope>IDENTIFICATION</scope>
    <source>
        <strain evidence="3">wikel</strain>
    </source>
</reference>
<evidence type="ECO:0000313" key="3">
    <source>
        <dbReference type="EnsemblMetazoa" id="ISCW004988-PA"/>
    </source>
</evidence>
<feature type="compositionally biased region" description="Basic residues" evidence="1">
    <location>
        <begin position="118"/>
        <end position="147"/>
    </location>
</feature>
<protein>
    <submittedName>
        <fullName evidence="2 3">Uncharacterized protein</fullName>
    </submittedName>
</protein>
<feature type="compositionally biased region" description="Basic and acidic residues" evidence="1">
    <location>
        <begin position="107"/>
        <end position="117"/>
    </location>
</feature>
<feature type="region of interest" description="Disordered" evidence="1">
    <location>
        <begin position="100"/>
        <end position="155"/>
    </location>
</feature>
<dbReference type="HOGENOM" id="CLU_1697466_0_0_1"/>
<evidence type="ECO:0000313" key="2">
    <source>
        <dbReference type="EMBL" id="EEC05483.1"/>
    </source>
</evidence>
<name>B7PFW1_IXOSC</name>
<dbReference type="InParanoid" id="B7PFW1"/>
<evidence type="ECO:0000256" key="1">
    <source>
        <dbReference type="SAM" id="MobiDB-lite"/>
    </source>
</evidence>
<evidence type="ECO:0000313" key="4">
    <source>
        <dbReference type="Proteomes" id="UP000001555"/>
    </source>
</evidence>
<proteinExistence type="predicted"/>
<reference evidence="2 4" key="1">
    <citation type="submission" date="2008-03" db="EMBL/GenBank/DDBJ databases">
        <title>Annotation of Ixodes scapularis.</title>
        <authorList>
            <consortium name="Ixodes scapularis Genome Project Consortium"/>
            <person name="Caler E."/>
            <person name="Hannick L.I."/>
            <person name="Bidwell S."/>
            <person name="Joardar V."/>
            <person name="Thiagarajan M."/>
            <person name="Amedeo P."/>
            <person name="Galinsky K.J."/>
            <person name="Schobel S."/>
            <person name="Inman J."/>
            <person name="Hostetler J."/>
            <person name="Miller J."/>
            <person name="Hammond M."/>
            <person name="Megy K."/>
            <person name="Lawson D."/>
            <person name="Kodira C."/>
            <person name="Sutton G."/>
            <person name="Meyer J."/>
            <person name="Hill C.A."/>
            <person name="Birren B."/>
            <person name="Nene V."/>
            <person name="Collins F."/>
            <person name="Alarcon-Chaidez F."/>
            <person name="Wikel S."/>
            <person name="Strausberg R."/>
        </authorList>
    </citation>
    <scope>NUCLEOTIDE SEQUENCE [LARGE SCALE GENOMIC DNA]</scope>
    <source>
        <strain evidence="4">Wikel</strain>
        <strain evidence="2">Wikel colony</strain>
    </source>
</reference>
<gene>
    <name evidence="2" type="ORF">IscW_ISCW004988</name>
</gene>
<dbReference type="EMBL" id="DS704151">
    <property type="protein sequence ID" value="EEC05483.1"/>
    <property type="molecule type" value="Genomic_DNA"/>
</dbReference>
<feature type="compositionally biased region" description="Basic residues" evidence="1">
    <location>
        <begin position="44"/>
        <end position="58"/>
    </location>
</feature>
<feature type="compositionally biased region" description="Basic and acidic residues" evidence="1">
    <location>
        <begin position="1"/>
        <end position="12"/>
    </location>
</feature>
<sequence>MLGKVDPSRVRDAGSTFQAPTELLPKQQHDAGVGKSARPSRSLAVKRRSSRVPRRCRRDRGGDEALFASAECSGAFGGMGGEFWALTAAPPGRTRIKICGVEGGRPLGDDGRHGNKARERRRRTPTRPATRARRKHGPATCSRKARERPKGARTL</sequence>
<dbReference type="VEuPathDB" id="VectorBase:ISCW004988"/>
<accession>B7PFW1</accession>
<dbReference type="PaxDb" id="6945-B7PFW1"/>
<dbReference type="EnsemblMetazoa" id="ISCW004988-RA">
    <property type="protein sequence ID" value="ISCW004988-PA"/>
    <property type="gene ID" value="ISCW004988"/>
</dbReference>
<dbReference type="AlphaFoldDB" id="B7PFW1"/>
<feature type="region of interest" description="Disordered" evidence="1">
    <location>
        <begin position="1"/>
        <end position="62"/>
    </location>
</feature>
<dbReference type="EMBL" id="ABJB010282202">
    <property type="status" value="NOT_ANNOTATED_CDS"/>
    <property type="molecule type" value="Genomic_DNA"/>
</dbReference>
<dbReference type="VEuPathDB" id="VectorBase:ISCI004988"/>